<dbReference type="NCBIfam" id="TIGR01494">
    <property type="entry name" value="ATPase_P-type"/>
    <property type="match status" value="2"/>
</dbReference>
<evidence type="ECO:0000256" key="3">
    <source>
        <dbReference type="ARBA" id="ARBA00022741"/>
    </source>
</evidence>
<dbReference type="GO" id="GO:0016020">
    <property type="term" value="C:membrane"/>
    <property type="evidence" value="ECO:0007669"/>
    <property type="project" value="UniProtKB-SubCell"/>
</dbReference>
<feature type="transmembrane region" description="Helical" evidence="8">
    <location>
        <begin position="792"/>
        <end position="814"/>
    </location>
</feature>
<dbReference type="Pfam" id="PF00122">
    <property type="entry name" value="E1-E2_ATPase"/>
    <property type="match status" value="1"/>
</dbReference>
<dbReference type="InterPro" id="IPR044492">
    <property type="entry name" value="P_typ_ATPase_HD_dom"/>
</dbReference>
<dbReference type="InterPro" id="IPR036412">
    <property type="entry name" value="HAD-like_sf"/>
</dbReference>
<organism evidence="10 11">
    <name type="scientific">Candidatus Doudnabacteria bacterium RIFCSPHIGHO2_01_FULL_50_11</name>
    <dbReference type="NCBI Taxonomy" id="1817828"/>
    <lineage>
        <taxon>Bacteria</taxon>
        <taxon>Candidatus Doudnaibacteriota</taxon>
    </lineage>
</organism>
<dbReference type="EMBL" id="MFEO01000033">
    <property type="protein sequence ID" value="OGE88488.1"/>
    <property type="molecule type" value="Genomic_DNA"/>
</dbReference>
<dbReference type="GO" id="GO:0016887">
    <property type="term" value="F:ATP hydrolysis activity"/>
    <property type="evidence" value="ECO:0007669"/>
    <property type="project" value="InterPro"/>
</dbReference>
<dbReference type="Pfam" id="PF00702">
    <property type="entry name" value="Hydrolase"/>
    <property type="match status" value="1"/>
</dbReference>
<evidence type="ECO:0000256" key="1">
    <source>
        <dbReference type="ARBA" id="ARBA00004141"/>
    </source>
</evidence>
<dbReference type="Gene3D" id="1.20.1110.10">
    <property type="entry name" value="Calcium-transporting ATPase, transmembrane domain"/>
    <property type="match status" value="1"/>
</dbReference>
<dbReference type="SUPFAM" id="SSF81665">
    <property type="entry name" value="Calcium ATPase, transmembrane domain M"/>
    <property type="match status" value="1"/>
</dbReference>
<keyword evidence="2 8" id="KW-0812">Transmembrane</keyword>
<accession>A0A1F5PF15</accession>
<dbReference type="InterPro" id="IPR006068">
    <property type="entry name" value="ATPase_P-typ_cation-transptr_C"/>
</dbReference>
<comment type="caution">
    <text evidence="10">The sequence shown here is derived from an EMBL/GenBank/DDBJ whole genome shotgun (WGS) entry which is preliminary data.</text>
</comment>
<dbReference type="Pfam" id="PF00690">
    <property type="entry name" value="Cation_ATPase_N"/>
    <property type="match status" value="1"/>
</dbReference>
<keyword evidence="7 8" id="KW-0472">Membrane</keyword>
<keyword evidence="4" id="KW-0067">ATP-binding</keyword>
<dbReference type="GO" id="GO:0005524">
    <property type="term" value="F:ATP binding"/>
    <property type="evidence" value="ECO:0007669"/>
    <property type="project" value="UniProtKB-KW"/>
</dbReference>
<dbReference type="Gene3D" id="2.70.150.10">
    <property type="entry name" value="Calcium-transporting ATPase, cytoplasmic transduction domain A"/>
    <property type="match status" value="1"/>
</dbReference>
<dbReference type="SFLD" id="SFLDF00027">
    <property type="entry name" value="p-type_atpase"/>
    <property type="match status" value="1"/>
</dbReference>
<feature type="domain" description="Cation-transporting P-type ATPase N-terminal" evidence="9">
    <location>
        <begin position="1"/>
        <end position="61"/>
    </location>
</feature>
<protein>
    <recommendedName>
        <fullName evidence="9">Cation-transporting P-type ATPase N-terminal domain-containing protein</fullName>
    </recommendedName>
</protein>
<dbReference type="InterPro" id="IPR023299">
    <property type="entry name" value="ATPase_P-typ_cyto_dom_N"/>
</dbReference>
<dbReference type="PRINTS" id="PR00119">
    <property type="entry name" value="CATATPASE"/>
</dbReference>
<dbReference type="Proteomes" id="UP000178377">
    <property type="component" value="Unassembled WGS sequence"/>
</dbReference>
<evidence type="ECO:0000259" key="9">
    <source>
        <dbReference type="SMART" id="SM00831"/>
    </source>
</evidence>
<dbReference type="InterPro" id="IPR023214">
    <property type="entry name" value="HAD_sf"/>
</dbReference>
<evidence type="ECO:0000256" key="2">
    <source>
        <dbReference type="ARBA" id="ARBA00022692"/>
    </source>
</evidence>
<dbReference type="InterPro" id="IPR001757">
    <property type="entry name" value="P_typ_ATPase"/>
</dbReference>
<dbReference type="InterPro" id="IPR018303">
    <property type="entry name" value="ATPase_P-typ_P_site"/>
</dbReference>
<evidence type="ECO:0000256" key="7">
    <source>
        <dbReference type="ARBA" id="ARBA00023136"/>
    </source>
</evidence>
<feature type="transmembrane region" description="Helical" evidence="8">
    <location>
        <begin position="759"/>
        <end position="780"/>
    </location>
</feature>
<dbReference type="Pfam" id="PF00689">
    <property type="entry name" value="Cation_ATPase_C"/>
    <property type="match status" value="1"/>
</dbReference>
<evidence type="ECO:0000256" key="8">
    <source>
        <dbReference type="SAM" id="Phobius"/>
    </source>
</evidence>
<evidence type="ECO:0000313" key="11">
    <source>
        <dbReference type="Proteomes" id="UP000178377"/>
    </source>
</evidence>
<feature type="transmembrane region" description="Helical" evidence="8">
    <location>
        <begin position="728"/>
        <end position="747"/>
    </location>
</feature>
<dbReference type="PRINTS" id="PR00120">
    <property type="entry name" value="HATPASE"/>
</dbReference>
<dbReference type="SUPFAM" id="SSF81653">
    <property type="entry name" value="Calcium ATPase, transduction domain A"/>
    <property type="match status" value="1"/>
</dbReference>
<feature type="transmembrane region" description="Helical" evidence="8">
    <location>
        <begin position="228"/>
        <end position="247"/>
    </location>
</feature>
<dbReference type="PROSITE" id="PS00154">
    <property type="entry name" value="ATPASE_E1_E2"/>
    <property type="match status" value="1"/>
</dbReference>
<dbReference type="Gene3D" id="3.40.50.1000">
    <property type="entry name" value="HAD superfamily/HAD-like"/>
    <property type="match status" value="1"/>
</dbReference>
<evidence type="ECO:0000256" key="6">
    <source>
        <dbReference type="ARBA" id="ARBA00022989"/>
    </source>
</evidence>
<dbReference type="AlphaFoldDB" id="A0A1F5PF15"/>
<evidence type="ECO:0000313" key="10">
    <source>
        <dbReference type="EMBL" id="OGE88488.1"/>
    </source>
</evidence>
<comment type="subcellular location">
    <subcellularLocation>
        <location evidence="1">Membrane</location>
        <topology evidence="1">Multi-pass membrane protein</topology>
    </subcellularLocation>
</comment>
<keyword evidence="3" id="KW-0547">Nucleotide-binding</keyword>
<proteinExistence type="predicted"/>
<dbReference type="SFLD" id="SFLDG00002">
    <property type="entry name" value="C1.7:_P-type_atpase_like"/>
    <property type="match status" value="1"/>
</dbReference>
<dbReference type="InterPro" id="IPR004014">
    <property type="entry name" value="ATPase_P-typ_cation-transptr_N"/>
</dbReference>
<feature type="transmembrane region" description="Helical" evidence="8">
    <location>
        <begin position="694"/>
        <end position="716"/>
    </location>
</feature>
<feature type="transmembrane region" description="Helical" evidence="8">
    <location>
        <begin position="45"/>
        <end position="78"/>
    </location>
</feature>
<evidence type="ECO:0000256" key="4">
    <source>
        <dbReference type="ARBA" id="ARBA00022840"/>
    </source>
</evidence>
<sequence length="823" mass="89723">MESDAERGLESQERNRRLAKYGANKVAQSGIVWHKILLRQFKSSFVYLLFGAAIIGFVLGELIDGITIMLFVAINAALGFYQEYRSEQTVQVLQRFTLPTSKALIGGKEQTVESRSLVPGDIIKLEAGDLLAADARLLVAHDLAVDESALTGESEPQDKSTEAPRENMGEIYQASCMVFAGTTVVRGWASALIVATGRSSVLGEVSKLANELPRESSFEKSLDRFSAFILRLVMVTIVLVFAANFAIKHDSKKLIEFAVFSIALAVSVIPEALPTVTTFSLSSGARRLARRKVVVKRLSAIEDLGSIEVLCTDKTGTLTENRLTIAEVYGADRQAVLASAALASSYFSKIEKHPDAFDLAIWDGLALPVRAELRKQTRIGELPFDPERRRNSVIVGGKSGQRFIVRGAAEAILPFCSASSVQQTQCREWVAEQGRQGRRVIVLASKNKKFTGRLSVAEEESQLGLIGCISFSDPIKATTIPAISQAEKLGVAVKILTGDSPEVAGSVGREVGLIRSPKEVLTGAEFERLPGEAQEQAVERYQVFARVSPRQKYRIIQLLEQKHTVGFLGEGINDAPALKIANVGLVVAGASDVAREASDIVLLKKSLEVIVNGIEEGRAVFANTIKYIKATLASNFGNFYAVAIASLLIDYLPMLPLQILLVNLLSDFPMIALATDTVDADEGHKPKSYQVRDIALLATVLGVTSTIFDFIFFAIYSRVSPGVLQTNWFIGSILTELVFIYSIRTKFFFARSSHPSHILVGLTAVAALLTILLPFTPLGVSVFHFTAPRISYLLLDLGLVAMYFVSTESVKLLYYRFAAPRSS</sequence>
<keyword evidence="5" id="KW-1278">Translocase</keyword>
<reference evidence="10 11" key="1">
    <citation type="journal article" date="2016" name="Nat. Commun.">
        <title>Thousands of microbial genomes shed light on interconnected biogeochemical processes in an aquifer system.</title>
        <authorList>
            <person name="Anantharaman K."/>
            <person name="Brown C.T."/>
            <person name="Hug L.A."/>
            <person name="Sharon I."/>
            <person name="Castelle C.J."/>
            <person name="Probst A.J."/>
            <person name="Thomas B.C."/>
            <person name="Singh A."/>
            <person name="Wilkins M.J."/>
            <person name="Karaoz U."/>
            <person name="Brodie E.L."/>
            <person name="Williams K.H."/>
            <person name="Hubbard S.S."/>
            <person name="Banfield J.F."/>
        </authorList>
    </citation>
    <scope>NUCLEOTIDE SEQUENCE [LARGE SCALE GENOMIC DNA]</scope>
</reference>
<feature type="transmembrane region" description="Helical" evidence="8">
    <location>
        <begin position="259"/>
        <end position="282"/>
    </location>
</feature>
<evidence type="ECO:0000256" key="5">
    <source>
        <dbReference type="ARBA" id="ARBA00022967"/>
    </source>
</evidence>
<dbReference type="Gene3D" id="3.40.1110.10">
    <property type="entry name" value="Calcium-transporting ATPase, cytoplasmic domain N"/>
    <property type="match status" value="1"/>
</dbReference>
<dbReference type="SUPFAM" id="SSF56784">
    <property type="entry name" value="HAD-like"/>
    <property type="match status" value="1"/>
</dbReference>
<gene>
    <name evidence="10" type="ORF">A2722_01085</name>
</gene>
<dbReference type="InterPro" id="IPR008250">
    <property type="entry name" value="ATPase_P-typ_transduc_dom_A_sf"/>
</dbReference>
<dbReference type="SFLD" id="SFLDS00003">
    <property type="entry name" value="Haloacid_Dehalogenase"/>
    <property type="match status" value="1"/>
</dbReference>
<dbReference type="PANTHER" id="PTHR42861">
    <property type="entry name" value="CALCIUM-TRANSPORTING ATPASE"/>
    <property type="match status" value="1"/>
</dbReference>
<dbReference type="SMART" id="SM00831">
    <property type="entry name" value="Cation_ATPase_N"/>
    <property type="match status" value="1"/>
</dbReference>
<dbReference type="InterPro" id="IPR023298">
    <property type="entry name" value="ATPase_P-typ_TM_dom_sf"/>
</dbReference>
<dbReference type="InterPro" id="IPR059000">
    <property type="entry name" value="ATPase_P-type_domA"/>
</dbReference>
<name>A0A1F5PF15_9BACT</name>
<dbReference type="STRING" id="1817828.A2722_01085"/>
<keyword evidence="6 8" id="KW-1133">Transmembrane helix</keyword>